<protein>
    <submittedName>
        <fullName evidence="11">MotA/TolQ/ExbB proton channel</fullName>
    </submittedName>
</protein>
<dbReference type="InterPro" id="IPR002898">
    <property type="entry name" value="MotA_ExbB_proton_chnl"/>
</dbReference>
<evidence type="ECO:0000256" key="7">
    <source>
        <dbReference type="ARBA" id="ARBA00023136"/>
    </source>
</evidence>
<sequence length="198" mass="21871">MLSETFENTIQHFQSGGIVMPALLISSLFMWLLIFMKAFQFVQIRKSEVSFEECMEGFRAGTHVGAAWQKDVMQFARESIFLSGKYRNRMLNSYLSTVTSGISQHVNTVLILASAAPLFGLFGTVSGMIDTFNVISYYGTGNPRAMASGISVALVTTQAGLVVAVPGLVMGSFLRRRASVTQDRIHLFGHMLIKELEK</sequence>
<evidence type="ECO:0000313" key="11">
    <source>
        <dbReference type="EMBL" id="ADD68376.1"/>
    </source>
</evidence>
<keyword evidence="5 8" id="KW-0653">Protein transport</keyword>
<dbReference type="RefSeq" id="WP_013010890.1">
    <property type="nucleotide sequence ID" value="NC_013943.1"/>
</dbReference>
<evidence type="ECO:0000256" key="5">
    <source>
        <dbReference type="ARBA" id="ARBA00022927"/>
    </source>
</evidence>
<dbReference type="PaxDb" id="522772-Dacet_1610"/>
<keyword evidence="6 9" id="KW-1133">Transmembrane helix</keyword>
<dbReference type="HOGENOM" id="CLU_053325_4_5_0"/>
<dbReference type="Proteomes" id="UP000002012">
    <property type="component" value="Chromosome"/>
</dbReference>
<dbReference type="EMBL" id="CP001968">
    <property type="protein sequence ID" value="ADD68376.1"/>
    <property type="molecule type" value="Genomic_DNA"/>
</dbReference>
<dbReference type="OrthoDB" id="4045at2"/>
<feature type="transmembrane region" description="Helical" evidence="9">
    <location>
        <begin position="149"/>
        <end position="174"/>
    </location>
</feature>
<evidence type="ECO:0000259" key="10">
    <source>
        <dbReference type="Pfam" id="PF01618"/>
    </source>
</evidence>
<dbReference type="GO" id="GO:0005886">
    <property type="term" value="C:plasma membrane"/>
    <property type="evidence" value="ECO:0007669"/>
    <property type="project" value="UniProtKB-SubCell"/>
</dbReference>
<evidence type="ECO:0000313" key="12">
    <source>
        <dbReference type="Proteomes" id="UP000002012"/>
    </source>
</evidence>
<keyword evidence="2 8" id="KW-0813">Transport</keyword>
<gene>
    <name evidence="11" type="ordered locus">Dacet_1610</name>
</gene>
<feature type="domain" description="MotA/TolQ/ExbB proton channel" evidence="10">
    <location>
        <begin position="88"/>
        <end position="184"/>
    </location>
</feature>
<accession>D4H8M7</accession>
<keyword evidence="4 9" id="KW-0812">Transmembrane</keyword>
<dbReference type="PANTHER" id="PTHR30625">
    <property type="entry name" value="PROTEIN TOLQ"/>
    <property type="match status" value="1"/>
</dbReference>
<proteinExistence type="inferred from homology"/>
<comment type="similarity">
    <text evidence="8">Belongs to the exbB/tolQ family.</text>
</comment>
<dbReference type="InParanoid" id="D4H8M7"/>
<keyword evidence="12" id="KW-1185">Reference proteome</keyword>
<evidence type="ECO:0000256" key="1">
    <source>
        <dbReference type="ARBA" id="ARBA00004651"/>
    </source>
</evidence>
<dbReference type="Pfam" id="PF01618">
    <property type="entry name" value="MotA_ExbB"/>
    <property type="match status" value="1"/>
</dbReference>
<dbReference type="AlphaFoldDB" id="D4H8M7"/>
<keyword evidence="7 9" id="KW-0472">Membrane</keyword>
<evidence type="ECO:0000256" key="8">
    <source>
        <dbReference type="RuleBase" id="RU004057"/>
    </source>
</evidence>
<dbReference type="GO" id="GO:0017038">
    <property type="term" value="P:protein import"/>
    <property type="evidence" value="ECO:0007669"/>
    <property type="project" value="TreeGrafter"/>
</dbReference>
<evidence type="ECO:0000256" key="9">
    <source>
        <dbReference type="SAM" id="Phobius"/>
    </source>
</evidence>
<feature type="transmembrane region" description="Helical" evidence="9">
    <location>
        <begin position="12"/>
        <end position="36"/>
    </location>
</feature>
<keyword evidence="3" id="KW-1003">Cell membrane</keyword>
<dbReference type="eggNOG" id="COG0811">
    <property type="taxonomic scope" value="Bacteria"/>
</dbReference>
<dbReference type="InterPro" id="IPR050790">
    <property type="entry name" value="ExbB/TolQ_transport"/>
</dbReference>
<reference evidence="11 12" key="1">
    <citation type="journal article" date="2010" name="Stand. Genomic Sci.">
        <title>Complete genome sequence of Denitrovibrio acetiphilus type strain (N2460).</title>
        <authorList>
            <person name="Kiss H."/>
            <person name="Lang E."/>
            <person name="Lapidus A."/>
            <person name="Copeland A."/>
            <person name="Nolan M."/>
            <person name="Glavina Del Rio T."/>
            <person name="Chen F."/>
            <person name="Lucas S."/>
            <person name="Tice H."/>
            <person name="Cheng J.F."/>
            <person name="Han C."/>
            <person name="Goodwin L."/>
            <person name="Pitluck S."/>
            <person name="Liolios K."/>
            <person name="Pati A."/>
            <person name="Ivanova N."/>
            <person name="Mavromatis K."/>
            <person name="Chen A."/>
            <person name="Palaniappan K."/>
            <person name="Land M."/>
            <person name="Hauser L."/>
            <person name="Chang Y.J."/>
            <person name="Jeffries C.D."/>
            <person name="Detter J.C."/>
            <person name="Brettin T."/>
            <person name="Spring S."/>
            <person name="Rohde M."/>
            <person name="Goker M."/>
            <person name="Woyke T."/>
            <person name="Bristow J."/>
            <person name="Eisen J.A."/>
            <person name="Markowitz V."/>
            <person name="Hugenholtz P."/>
            <person name="Kyrpides N.C."/>
            <person name="Klenk H.P."/>
        </authorList>
    </citation>
    <scope>NUCLEOTIDE SEQUENCE [LARGE SCALE GENOMIC DNA]</scope>
    <source>
        <strain evidence="12">DSM 12809 / NBRC 114555 / N2460</strain>
    </source>
</reference>
<dbReference type="STRING" id="522772.Dacet_1610"/>
<name>D4H8M7_DENA2</name>
<evidence type="ECO:0000256" key="3">
    <source>
        <dbReference type="ARBA" id="ARBA00022475"/>
    </source>
</evidence>
<evidence type="ECO:0000256" key="2">
    <source>
        <dbReference type="ARBA" id="ARBA00022448"/>
    </source>
</evidence>
<evidence type="ECO:0000256" key="4">
    <source>
        <dbReference type="ARBA" id="ARBA00022692"/>
    </source>
</evidence>
<feature type="transmembrane region" description="Helical" evidence="9">
    <location>
        <begin position="109"/>
        <end position="129"/>
    </location>
</feature>
<dbReference type="KEGG" id="dap:Dacet_1610"/>
<evidence type="ECO:0000256" key="6">
    <source>
        <dbReference type="ARBA" id="ARBA00022989"/>
    </source>
</evidence>
<comment type="subcellular location">
    <subcellularLocation>
        <location evidence="1">Cell membrane</location>
        <topology evidence="1">Multi-pass membrane protein</topology>
    </subcellularLocation>
    <subcellularLocation>
        <location evidence="8">Membrane</location>
        <topology evidence="8">Multi-pass membrane protein</topology>
    </subcellularLocation>
</comment>
<dbReference type="PANTHER" id="PTHR30625:SF15">
    <property type="entry name" value="BIOPOLYMER TRANSPORT PROTEIN EXBB"/>
    <property type="match status" value="1"/>
</dbReference>
<organism evidence="11 12">
    <name type="scientific">Denitrovibrio acetiphilus (strain DSM 12809 / NBRC 114555 / N2460)</name>
    <dbReference type="NCBI Taxonomy" id="522772"/>
    <lineage>
        <taxon>Bacteria</taxon>
        <taxon>Pseudomonadati</taxon>
        <taxon>Deferribacterota</taxon>
        <taxon>Deferribacteres</taxon>
        <taxon>Deferribacterales</taxon>
        <taxon>Geovibrionaceae</taxon>
        <taxon>Denitrovibrio</taxon>
    </lineage>
</organism>